<dbReference type="InterPro" id="IPR036397">
    <property type="entry name" value="RNaseH_sf"/>
</dbReference>
<keyword evidence="2" id="KW-0548">Nucleotidyltransferase</keyword>
<keyword evidence="8" id="KW-0511">Multifunctional enzyme</keyword>
<keyword evidence="3" id="KW-0540">Nuclease</keyword>
<accession>A0A7L0QS71</accession>
<dbReference type="AlphaFoldDB" id="A0A7L0QS71"/>
<dbReference type="InterPro" id="IPR001584">
    <property type="entry name" value="Integrase_cat-core"/>
</dbReference>
<feature type="non-terminal residue" evidence="10">
    <location>
        <position position="60"/>
    </location>
</feature>
<dbReference type="GO" id="GO:0016787">
    <property type="term" value="F:hydrolase activity"/>
    <property type="evidence" value="ECO:0007669"/>
    <property type="project" value="UniProtKB-KW"/>
</dbReference>
<dbReference type="Proteomes" id="UP000550059">
    <property type="component" value="Unassembled WGS sequence"/>
</dbReference>
<dbReference type="Gene3D" id="3.30.420.10">
    <property type="entry name" value="Ribonuclease H-like superfamily/Ribonuclease H"/>
    <property type="match status" value="1"/>
</dbReference>
<dbReference type="GO" id="GO:0003964">
    <property type="term" value="F:RNA-directed DNA polymerase activity"/>
    <property type="evidence" value="ECO:0007669"/>
    <property type="project" value="UniProtKB-KW"/>
</dbReference>
<evidence type="ECO:0000256" key="3">
    <source>
        <dbReference type="ARBA" id="ARBA00022722"/>
    </source>
</evidence>
<dbReference type="GO" id="GO:0015074">
    <property type="term" value="P:DNA integration"/>
    <property type="evidence" value="ECO:0007669"/>
    <property type="project" value="InterPro"/>
</dbReference>
<dbReference type="SUPFAM" id="SSF53098">
    <property type="entry name" value="Ribonuclease H-like"/>
    <property type="match status" value="1"/>
</dbReference>
<evidence type="ECO:0000313" key="10">
    <source>
        <dbReference type="EMBL" id="NXL21385.1"/>
    </source>
</evidence>
<protein>
    <submittedName>
        <fullName evidence="10">POK10 protein</fullName>
    </submittedName>
</protein>
<evidence type="ECO:0000256" key="5">
    <source>
        <dbReference type="ARBA" id="ARBA00022801"/>
    </source>
</evidence>
<evidence type="ECO:0000256" key="2">
    <source>
        <dbReference type="ARBA" id="ARBA00022695"/>
    </source>
</evidence>
<keyword evidence="5" id="KW-0378">Hydrolase</keyword>
<keyword evidence="6" id="KW-0862">Zinc</keyword>
<keyword evidence="1" id="KW-0808">Transferase</keyword>
<gene>
    <name evidence="10" type="primary">Ervk10_0</name>
    <name evidence="10" type="ORF">SETKIR_R15074</name>
</gene>
<keyword evidence="11" id="KW-1185">Reference proteome</keyword>
<organism evidence="10 11">
    <name type="scientific">Setophaga kirtlandii</name>
    <name type="common">Kirtland's warbler</name>
    <name type="synonym">Dendroica kirtlandii</name>
    <dbReference type="NCBI Taxonomy" id="298831"/>
    <lineage>
        <taxon>Eukaryota</taxon>
        <taxon>Metazoa</taxon>
        <taxon>Chordata</taxon>
        <taxon>Craniata</taxon>
        <taxon>Vertebrata</taxon>
        <taxon>Euteleostomi</taxon>
        <taxon>Archelosauria</taxon>
        <taxon>Archosauria</taxon>
        <taxon>Dinosauria</taxon>
        <taxon>Saurischia</taxon>
        <taxon>Theropoda</taxon>
        <taxon>Coelurosauria</taxon>
        <taxon>Aves</taxon>
        <taxon>Neognathae</taxon>
        <taxon>Neoaves</taxon>
        <taxon>Telluraves</taxon>
        <taxon>Australaves</taxon>
        <taxon>Passeriformes</taxon>
        <taxon>Passeroidea</taxon>
        <taxon>Parulidae</taxon>
        <taxon>Setophaga</taxon>
    </lineage>
</organism>
<dbReference type="PROSITE" id="PS50994">
    <property type="entry name" value="INTEGRASE"/>
    <property type="match status" value="1"/>
</dbReference>
<sequence length="60" mass="6509">CHRLATFAILGIPQQIESDNGSAYASQRLCSFLTLWGISHITGIPHSSTEQAIIECAYST</sequence>
<evidence type="ECO:0000259" key="9">
    <source>
        <dbReference type="PROSITE" id="PS50994"/>
    </source>
</evidence>
<dbReference type="PANTHER" id="PTHR41694:SF4">
    <property type="entry name" value="ENDOGENOUS RETROVIRUS GROUP K MEMBER 10 POL PROTEIN-RELATED"/>
    <property type="match status" value="1"/>
</dbReference>
<keyword evidence="4" id="KW-0255">Endonuclease</keyword>
<evidence type="ECO:0000313" key="11">
    <source>
        <dbReference type="Proteomes" id="UP000550059"/>
    </source>
</evidence>
<evidence type="ECO:0000256" key="8">
    <source>
        <dbReference type="ARBA" id="ARBA00023268"/>
    </source>
</evidence>
<comment type="caution">
    <text evidence="10">The sequence shown here is derived from an EMBL/GenBank/DDBJ whole genome shotgun (WGS) entry which is preliminary data.</text>
</comment>
<evidence type="ECO:0000256" key="4">
    <source>
        <dbReference type="ARBA" id="ARBA00022759"/>
    </source>
</evidence>
<proteinExistence type="predicted"/>
<dbReference type="EMBL" id="VXAS01014879">
    <property type="protein sequence ID" value="NXL21385.1"/>
    <property type="molecule type" value="Genomic_DNA"/>
</dbReference>
<dbReference type="PANTHER" id="PTHR41694">
    <property type="entry name" value="ENDOGENOUS RETROVIRUS GROUP K MEMBER POL PROTEIN"/>
    <property type="match status" value="1"/>
</dbReference>
<dbReference type="GO" id="GO:0035613">
    <property type="term" value="F:RNA stem-loop binding"/>
    <property type="evidence" value="ECO:0007669"/>
    <property type="project" value="TreeGrafter"/>
</dbReference>
<keyword evidence="7" id="KW-0695">RNA-directed DNA polymerase</keyword>
<evidence type="ECO:0000256" key="7">
    <source>
        <dbReference type="ARBA" id="ARBA00022918"/>
    </source>
</evidence>
<dbReference type="InterPro" id="IPR012337">
    <property type="entry name" value="RNaseH-like_sf"/>
</dbReference>
<name>A0A7L0QS71_SETKR</name>
<evidence type="ECO:0000256" key="6">
    <source>
        <dbReference type="ARBA" id="ARBA00022833"/>
    </source>
</evidence>
<reference evidence="10 11" key="1">
    <citation type="submission" date="2019-09" db="EMBL/GenBank/DDBJ databases">
        <title>Bird 10,000 Genomes (B10K) Project - Family phase.</title>
        <authorList>
            <person name="Zhang G."/>
        </authorList>
    </citation>
    <scope>NUCLEOTIDE SEQUENCE [LARGE SCALE GENOMIC DNA]</scope>
    <source>
        <strain evidence="10">B10K-DU-001-45</strain>
        <tissue evidence="10">Muscle</tissue>
    </source>
</reference>
<feature type="non-terminal residue" evidence="10">
    <location>
        <position position="1"/>
    </location>
</feature>
<evidence type="ECO:0000256" key="1">
    <source>
        <dbReference type="ARBA" id="ARBA00022679"/>
    </source>
</evidence>
<dbReference type="GO" id="GO:0004519">
    <property type="term" value="F:endonuclease activity"/>
    <property type="evidence" value="ECO:0007669"/>
    <property type="project" value="UniProtKB-KW"/>
</dbReference>
<feature type="domain" description="Integrase catalytic" evidence="9">
    <location>
        <begin position="1"/>
        <end position="60"/>
    </location>
</feature>